<evidence type="ECO:0000313" key="2">
    <source>
        <dbReference type="Proteomes" id="UP000001431"/>
    </source>
</evidence>
<reference evidence="1" key="1">
    <citation type="submission" date="2007-02" db="EMBL/GenBank/DDBJ databases">
        <title>Complete sequence of Pyrobaculum calidifontis JCM 11548.</title>
        <authorList>
            <consortium name="US DOE Joint Genome Institute"/>
            <person name="Copeland A."/>
            <person name="Lucas S."/>
            <person name="Lapidus A."/>
            <person name="Barry K."/>
            <person name="Glavina del Rio T."/>
            <person name="Dalin E."/>
            <person name="Tice H."/>
            <person name="Pitluck S."/>
            <person name="Chain P."/>
            <person name="Malfatti S."/>
            <person name="Shin M."/>
            <person name="Vergez L."/>
            <person name="Schmutz J."/>
            <person name="Larimer F."/>
            <person name="Land M."/>
            <person name="Hauser L."/>
            <person name="Kyrpides N."/>
            <person name="Mikhailova N."/>
            <person name="Cozen A.E."/>
            <person name="Fitz-Gibbon S.T."/>
            <person name="House C.H."/>
            <person name="Saltikov C."/>
            <person name="Lowe T.M."/>
            <person name="Richardson P."/>
        </authorList>
    </citation>
    <scope>NUCLEOTIDE SEQUENCE [LARGE SCALE GENOMIC DNA]</scope>
    <source>
        <strain evidence="1">JCM 11548</strain>
    </source>
</reference>
<dbReference type="RefSeq" id="WP_011850694.1">
    <property type="nucleotide sequence ID" value="NC_009073.1"/>
</dbReference>
<dbReference type="Proteomes" id="UP000001431">
    <property type="component" value="Chromosome"/>
</dbReference>
<proteinExistence type="predicted"/>
<accession>A3MXR9</accession>
<evidence type="ECO:0000313" key="1">
    <source>
        <dbReference type="EMBL" id="ABO09436.1"/>
    </source>
</evidence>
<organism evidence="1 2">
    <name type="scientific">Pyrobaculum calidifontis (strain DSM 21063 / JCM 11548 / VA1)</name>
    <dbReference type="NCBI Taxonomy" id="410359"/>
    <lineage>
        <taxon>Archaea</taxon>
        <taxon>Thermoproteota</taxon>
        <taxon>Thermoprotei</taxon>
        <taxon>Thermoproteales</taxon>
        <taxon>Thermoproteaceae</taxon>
        <taxon>Pyrobaculum</taxon>
    </lineage>
</organism>
<gene>
    <name evidence="1" type="ordered locus">Pcal_2021</name>
</gene>
<name>A3MXR9_PYRCJ</name>
<keyword evidence="2" id="KW-1185">Reference proteome</keyword>
<dbReference type="EMBL" id="CP000561">
    <property type="protein sequence ID" value="ABO09436.1"/>
    <property type="molecule type" value="Genomic_DNA"/>
</dbReference>
<protein>
    <submittedName>
        <fullName evidence="1">Uncharacterized protein</fullName>
    </submittedName>
</protein>
<dbReference type="GeneID" id="4908292"/>
<sequence length="173" mass="19239">MSFRKTLLERIASYIPGYAGYKKKEVRRETDALVRRHVASILAQAAQSLVLSPADARLVAANPEARYLWDSVKAALDRVTQRIDKAPHGYSGFFDLVKVDEAALEEVYRHDLALVEYAKKIADAAAAVKSLRPGSEEWAKALRELLSLVEALDAEVDKRAAILKGIREPPQLK</sequence>
<dbReference type="AlphaFoldDB" id="A3MXR9"/>
<dbReference type="OrthoDB" id="10147at2157"/>
<dbReference type="HOGENOM" id="CLU_117974_0_0_2"/>
<dbReference type="KEGG" id="pcl:Pcal_2021"/>
<dbReference type="eggNOG" id="arCOG05710">
    <property type="taxonomic scope" value="Archaea"/>
</dbReference>
<dbReference type="STRING" id="410359.Pcal_2021"/>